<dbReference type="EMBL" id="JACHHZ010000005">
    <property type="protein sequence ID" value="MBB6095322.1"/>
    <property type="molecule type" value="Genomic_DNA"/>
</dbReference>
<feature type="signal peptide" evidence="1">
    <location>
        <begin position="1"/>
        <end position="35"/>
    </location>
</feature>
<evidence type="ECO:0000313" key="3">
    <source>
        <dbReference type="Proteomes" id="UP000588068"/>
    </source>
</evidence>
<keyword evidence="1" id="KW-0732">Signal</keyword>
<dbReference type="SUPFAM" id="SSF48452">
    <property type="entry name" value="TPR-like"/>
    <property type="match status" value="1"/>
</dbReference>
<gene>
    <name evidence="2" type="ORF">HNQ60_004212</name>
</gene>
<proteinExistence type="predicted"/>
<dbReference type="InterPro" id="IPR011990">
    <property type="entry name" value="TPR-like_helical_dom_sf"/>
</dbReference>
<feature type="chain" id="PRO_5032921731" evidence="1">
    <location>
        <begin position="36"/>
        <end position="430"/>
    </location>
</feature>
<name>A0A841HTK6_9GAMM</name>
<dbReference type="Proteomes" id="UP000588068">
    <property type="component" value="Unassembled WGS sequence"/>
</dbReference>
<evidence type="ECO:0000313" key="2">
    <source>
        <dbReference type="EMBL" id="MBB6095322.1"/>
    </source>
</evidence>
<dbReference type="RefSeq" id="WP_184334707.1">
    <property type="nucleotide sequence ID" value="NZ_JACHHZ010000005.1"/>
</dbReference>
<keyword evidence="3" id="KW-1185">Reference proteome</keyword>
<dbReference type="Gene3D" id="1.25.40.10">
    <property type="entry name" value="Tetratricopeptide repeat domain"/>
    <property type="match status" value="1"/>
</dbReference>
<sequence length="430" mass="47860">MTSLPHRRNSAAGQRWTAPWRSVALLLALCGFSQAEPYRPASDDVVLATVPRAVQQLKSEREAIAAQPTDQDAALRLARTWLDLARRDGDPRFFSYAQATLAPWMERPEARAETRVMMATALQGLHRFSEAQALLDRTLLAEPQNAQAWLTKAALLQVQGDFTGARSTCTPLLRLVDATVALGCIAAAQSMSGHLHPSFRSLSRMVDASPPDDPATHSWLLSVLGEMAVRMNEARTAERYFRAALAADSVNSYAKGELADLLLREARYDEVMTLLEQDAGQDALLLRLAIAEHRLGKTCSTAASSFPRKRESILSKRMDSRVRGNDETVPGDDNPCWVVAYDARYRAAQRDNDTLHLREIARYLLEVRGDTTAALDTARLNWKTQREPADIRIYWRASAADTDARTALKDWLVRNHYEDALLGLPPGETR</sequence>
<comment type="caution">
    <text evidence="2">The sequence shown here is derived from an EMBL/GenBank/DDBJ whole genome shotgun (WGS) entry which is preliminary data.</text>
</comment>
<organism evidence="2 3">
    <name type="scientific">Povalibacter uvarum</name>
    <dbReference type="NCBI Taxonomy" id="732238"/>
    <lineage>
        <taxon>Bacteria</taxon>
        <taxon>Pseudomonadati</taxon>
        <taxon>Pseudomonadota</taxon>
        <taxon>Gammaproteobacteria</taxon>
        <taxon>Steroidobacterales</taxon>
        <taxon>Steroidobacteraceae</taxon>
        <taxon>Povalibacter</taxon>
    </lineage>
</organism>
<reference evidence="2 3" key="1">
    <citation type="submission" date="2020-08" db="EMBL/GenBank/DDBJ databases">
        <title>Genomic Encyclopedia of Type Strains, Phase IV (KMG-IV): sequencing the most valuable type-strain genomes for metagenomic binning, comparative biology and taxonomic classification.</title>
        <authorList>
            <person name="Goeker M."/>
        </authorList>
    </citation>
    <scope>NUCLEOTIDE SEQUENCE [LARGE SCALE GENOMIC DNA]</scope>
    <source>
        <strain evidence="2 3">DSM 26723</strain>
    </source>
</reference>
<accession>A0A841HTK6</accession>
<protein>
    <submittedName>
        <fullName evidence="2">Tetratricopeptide (TPR) repeat protein</fullName>
    </submittedName>
</protein>
<evidence type="ECO:0000256" key="1">
    <source>
        <dbReference type="SAM" id="SignalP"/>
    </source>
</evidence>
<dbReference type="AlphaFoldDB" id="A0A841HTK6"/>